<reference evidence="1 2" key="1">
    <citation type="submission" date="2015-07" db="EMBL/GenBank/DDBJ databases">
        <title>Genome sequence of Ornatilinea apprima DSM 23815.</title>
        <authorList>
            <person name="Hemp J."/>
            <person name="Ward L.M."/>
            <person name="Pace L.A."/>
            <person name="Fischer W.W."/>
        </authorList>
    </citation>
    <scope>NUCLEOTIDE SEQUENCE [LARGE SCALE GENOMIC DNA]</scope>
    <source>
        <strain evidence="1 2">P3M-1</strain>
    </source>
</reference>
<evidence type="ECO:0008006" key="3">
    <source>
        <dbReference type="Google" id="ProtNLM"/>
    </source>
</evidence>
<dbReference type="AlphaFoldDB" id="A0A0P6XRH2"/>
<comment type="caution">
    <text evidence="1">The sequence shown here is derived from an EMBL/GenBank/DDBJ whole genome shotgun (WGS) entry which is preliminary data.</text>
</comment>
<protein>
    <recommendedName>
        <fullName evidence="3">Phage tail protein</fullName>
    </recommendedName>
</protein>
<evidence type="ECO:0000313" key="1">
    <source>
        <dbReference type="EMBL" id="KPL72259.1"/>
    </source>
</evidence>
<proteinExistence type="predicted"/>
<evidence type="ECO:0000313" key="2">
    <source>
        <dbReference type="Proteomes" id="UP000050417"/>
    </source>
</evidence>
<dbReference type="EMBL" id="LGCL01000039">
    <property type="protein sequence ID" value="KPL72259.1"/>
    <property type="molecule type" value="Genomic_DNA"/>
</dbReference>
<gene>
    <name evidence="1" type="ORF">ADN00_15695</name>
</gene>
<organism evidence="1 2">
    <name type="scientific">Ornatilinea apprima</name>
    <dbReference type="NCBI Taxonomy" id="1134406"/>
    <lineage>
        <taxon>Bacteria</taxon>
        <taxon>Bacillati</taxon>
        <taxon>Chloroflexota</taxon>
        <taxon>Anaerolineae</taxon>
        <taxon>Anaerolineales</taxon>
        <taxon>Anaerolineaceae</taxon>
        <taxon>Ornatilinea</taxon>
    </lineage>
</organism>
<keyword evidence="2" id="KW-1185">Reference proteome</keyword>
<dbReference type="STRING" id="1134406.ADN00_15695"/>
<sequence>MSFADAEVAYQIEGDASPTDMSGFAASVEISGFETQIGEAYTAEGNTAILTAGKIAPGDVTVKAIYTENDADPTKKLFDAKAAKKKVKFIWYPRGNAATHYKWETDFGFLTTVNAGGGEASSPDALLAEFALKTAQISQTTVSA</sequence>
<name>A0A0P6XRH2_9CHLR</name>
<accession>A0A0P6XRH2</accession>
<dbReference type="Proteomes" id="UP000050417">
    <property type="component" value="Unassembled WGS sequence"/>
</dbReference>